<keyword evidence="1" id="KW-0472">Membrane</keyword>
<keyword evidence="3" id="KW-1185">Reference proteome</keyword>
<keyword evidence="1" id="KW-0812">Transmembrane</keyword>
<evidence type="ECO:0000313" key="3">
    <source>
        <dbReference type="Proteomes" id="UP000836841"/>
    </source>
</evidence>
<feature type="transmembrane region" description="Helical" evidence="1">
    <location>
        <begin position="6"/>
        <end position="22"/>
    </location>
</feature>
<dbReference type="Proteomes" id="UP000836841">
    <property type="component" value="Chromosome 3"/>
</dbReference>
<evidence type="ECO:0000256" key="1">
    <source>
        <dbReference type="SAM" id="Phobius"/>
    </source>
</evidence>
<name>A0AAU9RW21_THLAR</name>
<gene>
    <name evidence="2" type="ORF">TAV2_LOCUS9175</name>
</gene>
<protein>
    <submittedName>
        <fullName evidence="2">Uncharacterized protein</fullName>
    </submittedName>
</protein>
<dbReference type="EMBL" id="OU466859">
    <property type="protein sequence ID" value="CAH2052385.1"/>
    <property type="molecule type" value="Genomic_DNA"/>
</dbReference>
<reference evidence="2 3" key="1">
    <citation type="submission" date="2022-03" db="EMBL/GenBank/DDBJ databases">
        <authorList>
            <person name="Nunn A."/>
            <person name="Chopra R."/>
            <person name="Nunn A."/>
            <person name="Contreras Garrido A."/>
        </authorList>
    </citation>
    <scope>NUCLEOTIDE SEQUENCE [LARGE SCALE GENOMIC DNA]</scope>
</reference>
<keyword evidence="1" id="KW-1133">Transmembrane helix</keyword>
<proteinExistence type="predicted"/>
<dbReference type="AlphaFoldDB" id="A0AAU9RW21"/>
<accession>A0AAU9RW21</accession>
<sequence length="23" mass="2572">MSGQRQRLGVYILVVLILILSIS</sequence>
<organism evidence="2 3">
    <name type="scientific">Thlaspi arvense</name>
    <name type="common">Field penny-cress</name>
    <dbReference type="NCBI Taxonomy" id="13288"/>
    <lineage>
        <taxon>Eukaryota</taxon>
        <taxon>Viridiplantae</taxon>
        <taxon>Streptophyta</taxon>
        <taxon>Embryophyta</taxon>
        <taxon>Tracheophyta</taxon>
        <taxon>Spermatophyta</taxon>
        <taxon>Magnoliopsida</taxon>
        <taxon>eudicotyledons</taxon>
        <taxon>Gunneridae</taxon>
        <taxon>Pentapetalae</taxon>
        <taxon>rosids</taxon>
        <taxon>malvids</taxon>
        <taxon>Brassicales</taxon>
        <taxon>Brassicaceae</taxon>
        <taxon>Thlaspideae</taxon>
        <taxon>Thlaspi</taxon>
    </lineage>
</organism>
<evidence type="ECO:0000313" key="2">
    <source>
        <dbReference type="EMBL" id="CAH2052385.1"/>
    </source>
</evidence>